<feature type="region of interest" description="Disordered" evidence="7">
    <location>
        <begin position="51"/>
        <end position="77"/>
    </location>
</feature>
<dbReference type="Pfam" id="PF07716">
    <property type="entry name" value="bZIP_2"/>
    <property type="match status" value="1"/>
</dbReference>
<dbReference type="PROSITE" id="PS50217">
    <property type="entry name" value="BZIP"/>
    <property type="match status" value="1"/>
</dbReference>
<dbReference type="AlphaFoldDB" id="A0AAN6PKM7"/>
<evidence type="ECO:0000313" key="10">
    <source>
        <dbReference type="Proteomes" id="UP001303115"/>
    </source>
</evidence>
<dbReference type="GO" id="GO:0001228">
    <property type="term" value="F:DNA-binding transcription activator activity, RNA polymerase II-specific"/>
    <property type="evidence" value="ECO:0007669"/>
    <property type="project" value="TreeGrafter"/>
</dbReference>
<evidence type="ECO:0000256" key="1">
    <source>
        <dbReference type="ARBA" id="ARBA00004123"/>
    </source>
</evidence>
<feature type="coiled-coil region" evidence="6">
    <location>
        <begin position="208"/>
        <end position="242"/>
    </location>
</feature>
<sequence length="286" mass="31352">MASYGTGRVNVSQYLRNLNVQGPSVEETFTDEDLEKDLALFTNTQFFDFETGQHTDYQAPPTKPETTRSPTDDVTPTESIMGDFPAGYEFPIPGDFSFGDYGSNFTSPTGPAFPDALGNLQPIQPSPQTAYPAPVPHQQQHHHQPAGYVPGGAGPSGGVEKRRAESISGHGHTAHVPNGRVLNFEDASRVAAEEDKRKRNTAASARFRIKKKQREQALEKSAKEMQEKVTMLEGRISALETENKWLKGLVTEKHGGRDDILDKLLKEVASQGDSISVGEAKSRKKD</sequence>
<dbReference type="SUPFAM" id="SSF57959">
    <property type="entry name" value="Leucine zipper domain"/>
    <property type="match status" value="1"/>
</dbReference>
<comment type="caution">
    <text evidence="9">The sequence shown here is derived from an EMBL/GenBank/DDBJ whole genome shotgun (WGS) entry which is preliminary data.</text>
</comment>
<feature type="domain" description="BZIP" evidence="8">
    <location>
        <begin position="194"/>
        <end position="253"/>
    </location>
</feature>
<keyword evidence="10" id="KW-1185">Reference proteome</keyword>
<proteinExistence type="predicted"/>
<keyword evidence="6" id="KW-0175">Coiled coil</keyword>
<dbReference type="PANTHER" id="PTHR13044">
    <property type="entry name" value="ACTIVATING TRANSCRIPTION FACTOR ATF 4/5"/>
    <property type="match status" value="1"/>
</dbReference>
<accession>A0AAN6PKM7</accession>
<evidence type="ECO:0000256" key="6">
    <source>
        <dbReference type="SAM" id="Coils"/>
    </source>
</evidence>
<dbReference type="SMART" id="SM00338">
    <property type="entry name" value="BRLZ"/>
    <property type="match status" value="1"/>
</dbReference>
<reference evidence="10" key="1">
    <citation type="journal article" date="2023" name="Mol. Phylogenet. Evol.">
        <title>Genome-scale phylogeny and comparative genomics of the fungal order Sordariales.</title>
        <authorList>
            <person name="Hensen N."/>
            <person name="Bonometti L."/>
            <person name="Westerberg I."/>
            <person name="Brannstrom I.O."/>
            <person name="Guillou S."/>
            <person name="Cros-Aarteil S."/>
            <person name="Calhoun S."/>
            <person name="Haridas S."/>
            <person name="Kuo A."/>
            <person name="Mondo S."/>
            <person name="Pangilinan J."/>
            <person name="Riley R."/>
            <person name="LaButti K."/>
            <person name="Andreopoulos B."/>
            <person name="Lipzen A."/>
            <person name="Chen C."/>
            <person name="Yan M."/>
            <person name="Daum C."/>
            <person name="Ng V."/>
            <person name="Clum A."/>
            <person name="Steindorff A."/>
            <person name="Ohm R.A."/>
            <person name="Martin F."/>
            <person name="Silar P."/>
            <person name="Natvig D.O."/>
            <person name="Lalanne C."/>
            <person name="Gautier V."/>
            <person name="Ament-Velasquez S.L."/>
            <person name="Kruys A."/>
            <person name="Hutchinson M.I."/>
            <person name="Powell A.J."/>
            <person name="Barry K."/>
            <person name="Miller A.N."/>
            <person name="Grigoriev I.V."/>
            <person name="Debuchy R."/>
            <person name="Gladieux P."/>
            <person name="Hiltunen Thoren M."/>
            <person name="Johannesson H."/>
        </authorList>
    </citation>
    <scope>NUCLEOTIDE SEQUENCE [LARGE SCALE GENOMIC DNA]</scope>
    <source>
        <strain evidence="10">CBS 284.82</strain>
    </source>
</reference>
<dbReference type="PANTHER" id="PTHR13044:SF14">
    <property type="entry name" value="CRYPTOCEPHAL, ISOFORM A"/>
    <property type="match status" value="1"/>
</dbReference>
<evidence type="ECO:0000256" key="4">
    <source>
        <dbReference type="ARBA" id="ARBA00023163"/>
    </source>
</evidence>
<keyword evidence="5" id="KW-0539">Nucleus</keyword>
<feature type="region of interest" description="Disordered" evidence="7">
    <location>
        <begin position="122"/>
        <end position="178"/>
    </location>
</feature>
<dbReference type="PROSITE" id="PS00036">
    <property type="entry name" value="BZIP_BASIC"/>
    <property type="match status" value="1"/>
</dbReference>
<evidence type="ECO:0000256" key="3">
    <source>
        <dbReference type="ARBA" id="ARBA00023125"/>
    </source>
</evidence>
<dbReference type="InterPro" id="IPR046347">
    <property type="entry name" value="bZIP_sf"/>
</dbReference>
<comment type="subcellular location">
    <subcellularLocation>
        <location evidence="1">Nucleus</location>
    </subcellularLocation>
</comment>
<dbReference type="GO" id="GO:0000977">
    <property type="term" value="F:RNA polymerase II transcription regulatory region sequence-specific DNA binding"/>
    <property type="evidence" value="ECO:0007669"/>
    <property type="project" value="TreeGrafter"/>
</dbReference>
<evidence type="ECO:0000313" key="9">
    <source>
        <dbReference type="EMBL" id="KAK4042744.1"/>
    </source>
</evidence>
<name>A0AAN6PKM7_9PEZI</name>
<evidence type="ECO:0000256" key="7">
    <source>
        <dbReference type="SAM" id="MobiDB-lite"/>
    </source>
</evidence>
<dbReference type="GO" id="GO:0005634">
    <property type="term" value="C:nucleus"/>
    <property type="evidence" value="ECO:0007669"/>
    <property type="project" value="UniProtKB-SubCell"/>
</dbReference>
<evidence type="ECO:0000256" key="2">
    <source>
        <dbReference type="ARBA" id="ARBA00023015"/>
    </source>
</evidence>
<dbReference type="CDD" id="cd14705">
    <property type="entry name" value="bZIP_Zip1"/>
    <property type="match status" value="1"/>
</dbReference>
<dbReference type="Proteomes" id="UP001303115">
    <property type="component" value="Unassembled WGS sequence"/>
</dbReference>
<organism evidence="9 10">
    <name type="scientific">Parachaetomium inaequale</name>
    <dbReference type="NCBI Taxonomy" id="2588326"/>
    <lineage>
        <taxon>Eukaryota</taxon>
        <taxon>Fungi</taxon>
        <taxon>Dikarya</taxon>
        <taxon>Ascomycota</taxon>
        <taxon>Pezizomycotina</taxon>
        <taxon>Sordariomycetes</taxon>
        <taxon>Sordariomycetidae</taxon>
        <taxon>Sordariales</taxon>
        <taxon>Chaetomiaceae</taxon>
        <taxon>Parachaetomium</taxon>
    </lineage>
</organism>
<evidence type="ECO:0000259" key="8">
    <source>
        <dbReference type="PROSITE" id="PS50217"/>
    </source>
</evidence>
<feature type="compositionally biased region" description="Polar residues" evidence="7">
    <location>
        <begin position="67"/>
        <end position="77"/>
    </location>
</feature>
<keyword evidence="2" id="KW-0805">Transcription regulation</keyword>
<dbReference type="InterPro" id="IPR004827">
    <property type="entry name" value="bZIP"/>
</dbReference>
<keyword evidence="3" id="KW-0238">DNA-binding</keyword>
<dbReference type="Gene3D" id="1.20.5.170">
    <property type="match status" value="1"/>
</dbReference>
<dbReference type="FunFam" id="1.20.5.170:FF:000075">
    <property type="entry name" value="BZIP transcription factor (MetR)"/>
    <property type="match status" value="1"/>
</dbReference>
<gene>
    <name evidence="9" type="ORF">C8A01DRAFT_44238</name>
</gene>
<dbReference type="EMBL" id="MU854336">
    <property type="protein sequence ID" value="KAK4042744.1"/>
    <property type="molecule type" value="Genomic_DNA"/>
</dbReference>
<evidence type="ECO:0000256" key="5">
    <source>
        <dbReference type="ARBA" id="ARBA00023242"/>
    </source>
</evidence>
<protein>
    <recommendedName>
        <fullName evidence="8">BZIP domain-containing protein</fullName>
    </recommendedName>
</protein>
<keyword evidence="4" id="KW-0804">Transcription</keyword>